<proteinExistence type="predicted"/>
<organism evidence="2 3">
    <name type="scientific">Eumeta variegata</name>
    <name type="common">Bagworm moth</name>
    <name type="synonym">Eumeta japonica</name>
    <dbReference type="NCBI Taxonomy" id="151549"/>
    <lineage>
        <taxon>Eukaryota</taxon>
        <taxon>Metazoa</taxon>
        <taxon>Ecdysozoa</taxon>
        <taxon>Arthropoda</taxon>
        <taxon>Hexapoda</taxon>
        <taxon>Insecta</taxon>
        <taxon>Pterygota</taxon>
        <taxon>Neoptera</taxon>
        <taxon>Endopterygota</taxon>
        <taxon>Lepidoptera</taxon>
        <taxon>Glossata</taxon>
        <taxon>Ditrysia</taxon>
        <taxon>Tineoidea</taxon>
        <taxon>Psychidae</taxon>
        <taxon>Oiketicinae</taxon>
        <taxon>Eumeta</taxon>
    </lineage>
</organism>
<dbReference type="AlphaFoldDB" id="A0A4C1XI68"/>
<protein>
    <submittedName>
        <fullName evidence="2">Uncharacterized protein</fullName>
    </submittedName>
</protein>
<evidence type="ECO:0000313" key="3">
    <source>
        <dbReference type="Proteomes" id="UP000299102"/>
    </source>
</evidence>
<comment type="caution">
    <text evidence="2">The sequence shown here is derived from an EMBL/GenBank/DDBJ whole genome shotgun (WGS) entry which is preliminary data.</text>
</comment>
<feature type="region of interest" description="Disordered" evidence="1">
    <location>
        <begin position="39"/>
        <end position="70"/>
    </location>
</feature>
<accession>A0A4C1XI68</accession>
<reference evidence="2 3" key="1">
    <citation type="journal article" date="2019" name="Commun. Biol.">
        <title>The bagworm genome reveals a unique fibroin gene that provides high tensile strength.</title>
        <authorList>
            <person name="Kono N."/>
            <person name="Nakamura H."/>
            <person name="Ohtoshi R."/>
            <person name="Tomita M."/>
            <person name="Numata K."/>
            <person name="Arakawa K."/>
        </authorList>
    </citation>
    <scope>NUCLEOTIDE SEQUENCE [LARGE SCALE GENOMIC DNA]</scope>
</reference>
<gene>
    <name evidence="2" type="ORF">EVAR_98096_1</name>
</gene>
<evidence type="ECO:0000256" key="1">
    <source>
        <dbReference type="SAM" id="MobiDB-lite"/>
    </source>
</evidence>
<name>A0A4C1XI68_EUMVA</name>
<keyword evidence="3" id="KW-1185">Reference proteome</keyword>
<evidence type="ECO:0000313" key="2">
    <source>
        <dbReference type="EMBL" id="GBP63108.1"/>
    </source>
</evidence>
<sequence length="70" mass="7797">MHIHAKFQRNQKPAILNHAFDFTRVLDSRAVHNFGSGLAFDSNPKSLLNPPHRAAFNSNSAHDSDPTPHP</sequence>
<dbReference type="Proteomes" id="UP000299102">
    <property type="component" value="Unassembled WGS sequence"/>
</dbReference>
<dbReference type="EMBL" id="BGZK01000859">
    <property type="protein sequence ID" value="GBP63108.1"/>
    <property type="molecule type" value="Genomic_DNA"/>
</dbReference>